<protein>
    <recommendedName>
        <fullName evidence="1">PiggyBac transposable element-derived protein domain-containing protein</fullName>
    </recommendedName>
</protein>
<sequence length="165" mass="19196">MPSRNDPNCGRLFKIRPLVDEMQKKFKYLPLCQMLCVDEPINLFKGKSALKQYNPKKTRISWYTRYWSFGTIRVDCFPGLQIQTDKEMKKRGSGAFDEVATKVDGTEIRALKLYDIRGKPKLRLKYLPQNITLSWVGSICLMDLSRTTGFHFDQKSTNIVRFSNS</sequence>
<dbReference type="InterPro" id="IPR029526">
    <property type="entry name" value="PGBD"/>
</dbReference>
<feature type="domain" description="PiggyBac transposable element-derived protein" evidence="1">
    <location>
        <begin position="8"/>
        <end position="59"/>
    </location>
</feature>
<reference evidence="2 3" key="1">
    <citation type="submission" date="2023-02" db="EMBL/GenBank/DDBJ databases">
        <title>LHISI_Scaffold_Assembly.</title>
        <authorList>
            <person name="Stuart O.P."/>
            <person name="Cleave R."/>
            <person name="Magrath M.J.L."/>
            <person name="Mikheyev A.S."/>
        </authorList>
    </citation>
    <scope>NUCLEOTIDE SEQUENCE [LARGE SCALE GENOMIC DNA]</scope>
    <source>
        <strain evidence="2">Daus_M_001</strain>
        <tissue evidence="2">Leg muscle</tissue>
    </source>
</reference>
<comment type="caution">
    <text evidence="2">The sequence shown here is derived from an EMBL/GenBank/DDBJ whole genome shotgun (WGS) entry which is preliminary data.</text>
</comment>
<accession>A0ABQ9H4A5</accession>
<dbReference type="EMBL" id="JARBHB010000007">
    <property type="protein sequence ID" value="KAJ8879085.1"/>
    <property type="molecule type" value="Genomic_DNA"/>
</dbReference>
<evidence type="ECO:0000313" key="2">
    <source>
        <dbReference type="EMBL" id="KAJ8879085.1"/>
    </source>
</evidence>
<evidence type="ECO:0000259" key="1">
    <source>
        <dbReference type="Pfam" id="PF13843"/>
    </source>
</evidence>
<keyword evidence="3" id="KW-1185">Reference proteome</keyword>
<dbReference type="Pfam" id="PF13843">
    <property type="entry name" value="DDE_Tnp_1_7"/>
    <property type="match status" value="1"/>
</dbReference>
<dbReference type="Proteomes" id="UP001159363">
    <property type="component" value="Chromosome 6"/>
</dbReference>
<proteinExistence type="predicted"/>
<organism evidence="2 3">
    <name type="scientific">Dryococelus australis</name>
    <dbReference type="NCBI Taxonomy" id="614101"/>
    <lineage>
        <taxon>Eukaryota</taxon>
        <taxon>Metazoa</taxon>
        <taxon>Ecdysozoa</taxon>
        <taxon>Arthropoda</taxon>
        <taxon>Hexapoda</taxon>
        <taxon>Insecta</taxon>
        <taxon>Pterygota</taxon>
        <taxon>Neoptera</taxon>
        <taxon>Polyneoptera</taxon>
        <taxon>Phasmatodea</taxon>
        <taxon>Verophasmatodea</taxon>
        <taxon>Anareolatae</taxon>
        <taxon>Phasmatidae</taxon>
        <taxon>Eurycanthinae</taxon>
        <taxon>Dryococelus</taxon>
    </lineage>
</organism>
<dbReference type="PANTHER" id="PTHR47272">
    <property type="entry name" value="DDE_TNP_1_7 DOMAIN-CONTAINING PROTEIN"/>
    <property type="match status" value="1"/>
</dbReference>
<gene>
    <name evidence="2" type="ORF">PR048_019691</name>
</gene>
<name>A0ABQ9H4A5_9NEOP</name>
<dbReference type="PANTHER" id="PTHR47272:SF1">
    <property type="entry name" value="PIGGYBAC TRANSPOSABLE ELEMENT-DERIVED PROTEIN 3-LIKE"/>
    <property type="match status" value="1"/>
</dbReference>
<evidence type="ECO:0000313" key="3">
    <source>
        <dbReference type="Proteomes" id="UP001159363"/>
    </source>
</evidence>